<keyword evidence="6" id="KW-0862">Zinc</keyword>
<keyword evidence="15" id="KW-1185">Reference proteome</keyword>
<evidence type="ECO:0000256" key="8">
    <source>
        <dbReference type="ARBA" id="ARBA00023242"/>
    </source>
</evidence>
<comment type="subcellular location">
    <subcellularLocation>
        <location evidence="1">Nucleus</location>
    </subcellularLocation>
</comment>
<dbReference type="GO" id="GO:0061630">
    <property type="term" value="F:ubiquitin protein ligase activity"/>
    <property type="evidence" value="ECO:0007669"/>
    <property type="project" value="TreeGrafter"/>
</dbReference>
<dbReference type="FunFam" id="3.30.40.10:FF:000441">
    <property type="entry name" value="Neuralized, isoform B"/>
    <property type="match status" value="1"/>
</dbReference>
<comment type="caution">
    <text evidence="14">The sequence shown here is derived from an EMBL/GenBank/DDBJ whole genome shotgun (WGS) entry which is preliminary data.</text>
</comment>
<dbReference type="InterPro" id="IPR006573">
    <property type="entry name" value="NHR_dom"/>
</dbReference>
<evidence type="ECO:0000259" key="12">
    <source>
        <dbReference type="PROSITE" id="PS50089"/>
    </source>
</evidence>
<dbReference type="GO" id="GO:0005634">
    <property type="term" value="C:nucleus"/>
    <property type="evidence" value="ECO:0007669"/>
    <property type="project" value="UniProtKB-SubCell"/>
</dbReference>
<evidence type="ECO:0000256" key="5">
    <source>
        <dbReference type="ARBA" id="ARBA00022771"/>
    </source>
</evidence>
<evidence type="ECO:0000313" key="14">
    <source>
        <dbReference type="EMBL" id="KAK7583900.1"/>
    </source>
</evidence>
<feature type="domain" description="RING-type" evidence="12">
    <location>
        <begin position="635"/>
        <end position="677"/>
    </location>
</feature>
<dbReference type="FunFam" id="2.60.120.920:FF:000005">
    <property type="entry name" value="Putative E3 ubiquitin-protein ligase NEURL1B"/>
    <property type="match status" value="1"/>
</dbReference>
<dbReference type="PROSITE" id="PS50089">
    <property type="entry name" value="ZF_RING_2"/>
    <property type="match status" value="1"/>
</dbReference>
<dbReference type="Gene3D" id="3.30.40.10">
    <property type="entry name" value="Zinc/RING finger domain, C3HC4 (zinc finger)"/>
    <property type="match status" value="1"/>
</dbReference>
<dbReference type="SUPFAM" id="SSF57850">
    <property type="entry name" value="RING/U-box"/>
    <property type="match status" value="1"/>
</dbReference>
<feature type="domain" description="NHR" evidence="13">
    <location>
        <begin position="309"/>
        <end position="464"/>
    </location>
</feature>
<dbReference type="PANTHER" id="PTHR12429">
    <property type="entry name" value="NEURALIZED"/>
    <property type="match status" value="1"/>
</dbReference>
<evidence type="ECO:0000256" key="9">
    <source>
        <dbReference type="ARBA" id="ARBA00058903"/>
    </source>
</evidence>
<keyword evidence="3" id="KW-0479">Metal-binding</keyword>
<keyword evidence="5 11" id="KW-0863">Zinc-finger</keyword>
<dbReference type="PROSITE" id="PS51065">
    <property type="entry name" value="NHR"/>
    <property type="match status" value="2"/>
</dbReference>
<protein>
    <recommendedName>
        <fullName evidence="10">Protein neuralized</fullName>
    </recommendedName>
</protein>
<dbReference type="InterPro" id="IPR043136">
    <property type="entry name" value="B30.2/SPRY_sf"/>
</dbReference>
<evidence type="ECO:0000256" key="6">
    <source>
        <dbReference type="ARBA" id="ARBA00022833"/>
    </source>
</evidence>
<dbReference type="InterPro" id="IPR001841">
    <property type="entry name" value="Znf_RING"/>
</dbReference>
<organism evidence="14 15">
    <name type="scientific">Parthenolecanium corni</name>
    <dbReference type="NCBI Taxonomy" id="536013"/>
    <lineage>
        <taxon>Eukaryota</taxon>
        <taxon>Metazoa</taxon>
        <taxon>Ecdysozoa</taxon>
        <taxon>Arthropoda</taxon>
        <taxon>Hexapoda</taxon>
        <taxon>Insecta</taxon>
        <taxon>Pterygota</taxon>
        <taxon>Neoptera</taxon>
        <taxon>Paraneoptera</taxon>
        <taxon>Hemiptera</taxon>
        <taxon>Sternorrhyncha</taxon>
        <taxon>Coccoidea</taxon>
        <taxon>Coccidae</taxon>
        <taxon>Parthenolecanium</taxon>
    </lineage>
</organism>
<reference evidence="14 15" key="1">
    <citation type="submission" date="2024-03" db="EMBL/GenBank/DDBJ databases">
        <title>Adaptation during the transition from Ophiocordyceps entomopathogen to insect associate is accompanied by gene loss and intensified selection.</title>
        <authorList>
            <person name="Ward C.M."/>
            <person name="Onetto C.A."/>
            <person name="Borneman A.R."/>
        </authorList>
    </citation>
    <scope>NUCLEOTIDE SEQUENCE [LARGE SCALE GENOMIC DNA]</scope>
    <source>
        <strain evidence="14">AWRI1</strain>
        <tissue evidence="14">Single Adult Female</tissue>
    </source>
</reference>
<dbReference type="Pfam" id="PF13920">
    <property type="entry name" value="zf-C3HC4_3"/>
    <property type="match status" value="1"/>
</dbReference>
<keyword evidence="4" id="KW-0677">Repeat</keyword>
<comment type="function">
    <text evidence="9">Involved in neurogenesis. Interacts with other neurogenic proteins in the specification of the neuroblast versus epidermoblast cell fate.</text>
</comment>
<evidence type="ECO:0000313" key="15">
    <source>
        <dbReference type="Proteomes" id="UP001367676"/>
    </source>
</evidence>
<keyword evidence="2" id="KW-0217">Developmental protein</keyword>
<dbReference type="Proteomes" id="UP001367676">
    <property type="component" value="Unassembled WGS sequence"/>
</dbReference>
<dbReference type="EMBL" id="JBBCAQ010000032">
    <property type="protein sequence ID" value="KAK7583900.1"/>
    <property type="molecule type" value="Genomic_DNA"/>
</dbReference>
<dbReference type="GO" id="GO:0003677">
    <property type="term" value="F:DNA binding"/>
    <property type="evidence" value="ECO:0007669"/>
    <property type="project" value="UniProtKB-KW"/>
</dbReference>
<evidence type="ECO:0000256" key="11">
    <source>
        <dbReference type="PROSITE-ProRule" id="PRU00175"/>
    </source>
</evidence>
<evidence type="ECO:0000256" key="7">
    <source>
        <dbReference type="ARBA" id="ARBA00023125"/>
    </source>
</evidence>
<gene>
    <name evidence="14" type="ORF">V9T40_004863</name>
</gene>
<evidence type="ECO:0000256" key="4">
    <source>
        <dbReference type="ARBA" id="ARBA00022737"/>
    </source>
</evidence>
<dbReference type="CDD" id="cd16647">
    <property type="entry name" value="mRING-HC-C3HC5_NEU1"/>
    <property type="match status" value="1"/>
</dbReference>
<dbReference type="InterPro" id="IPR037962">
    <property type="entry name" value="Neuralized"/>
</dbReference>
<keyword evidence="8" id="KW-0539">Nucleus</keyword>
<keyword evidence="7" id="KW-0238">DNA-binding</keyword>
<evidence type="ECO:0000256" key="1">
    <source>
        <dbReference type="ARBA" id="ARBA00004123"/>
    </source>
</evidence>
<proteinExistence type="predicted"/>
<dbReference type="InterPro" id="IPR013083">
    <property type="entry name" value="Znf_RING/FYVE/PHD"/>
</dbReference>
<dbReference type="SMART" id="SM00588">
    <property type="entry name" value="NEUZ"/>
    <property type="match status" value="2"/>
</dbReference>
<dbReference type="AlphaFoldDB" id="A0AAN9TF90"/>
<evidence type="ECO:0000256" key="3">
    <source>
        <dbReference type="ARBA" id="ARBA00022723"/>
    </source>
</evidence>
<dbReference type="PANTHER" id="PTHR12429:SF6">
    <property type="entry name" value="PROTEIN NEURALIZED"/>
    <property type="match status" value="1"/>
</dbReference>
<dbReference type="GO" id="GO:0008270">
    <property type="term" value="F:zinc ion binding"/>
    <property type="evidence" value="ECO:0007669"/>
    <property type="project" value="UniProtKB-KW"/>
</dbReference>
<sequence>MFEPLNCRTCGRPGRRHAGDVRCVTLPKPVAEEWVSRSHSGVGTSNLPPVRFHPTHGSNISLHKNRTVARRQESFCKGLTFTDRPISVDEKIYVKLIDISDSWSGVIRFGYTSHDPITLKDRLPKYACPDLTNQSGFWAKAVNERLVDKDLTLYFYVNKNGSVYYGIDGRPKDEFFQGVDVSGPLWAMIDVYGNSTAIELVNVRLNNSLAADQEAGFALNDNNNARCSDVSEAGLTNEFRRLSCHSHLNGVRERCNQQPAVVPIPSNNGARAPRAIVESPDPGYINHLLSTMRSRADVKSKQFDLKLTPLPFHEKYGLNVRLSSSKLIASRLDTEYCRGYVFTPRPIGPNEFIVLEVLKTDSMYMSGLAFGVTSENPGRINVVDLPEDADELIDRTNSFIVYKNVANTPCEGDTLIFSMTESGEVKMKKNSESEVSLFHVERNVSYWWFFDLYGSTTKIRAFSGILESQYKVSSPPPSSRPKIVTPTMSHGGECVAAPAAPIAAPSEYPRNHSGPLVSMNGGSGHSSSHAVINGSQPVLVVSYSGGMEPINIILQNQPTSGRIIAQASQPVSSHLPNVVRSHALPSSDYASIHTLQRSSFDNSTSENGRNREYQLQEWAKSNSRNHPGSIRPNECTVCYEKPVDAVLYTCGHMCLCYDCARELWRGSKGDGHCPICRAIIKDVIRTYKS</sequence>
<evidence type="ECO:0000256" key="2">
    <source>
        <dbReference type="ARBA" id="ARBA00022473"/>
    </source>
</evidence>
<dbReference type="Pfam" id="PF07177">
    <property type="entry name" value="Neuralized"/>
    <property type="match status" value="2"/>
</dbReference>
<feature type="domain" description="NHR" evidence="13">
    <location>
        <begin position="49"/>
        <end position="203"/>
    </location>
</feature>
<evidence type="ECO:0000259" key="13">
    <source>
        <dbReference type="PROSITE" id="PS51065"/>
    </source>
</evidence>
<evidence type="ECO:0000256" key="10">
    <source>
        <dbReference type="ARBA" id="ARBA00068495"/>
    </source>
</evidence>
<dbReference type="SMART" id="SM00184">
    <property type="entry name" value="RING"/>
    <property type="match status" value="1"/>
</dbReference>
<name>A0AAN9TF90_9HEMI</name>
<accession>A0AAN9TF90</accession>
<dbReference type="Gene3D" id="2.60.120.920">
    <property type="match status" value="2"/>
</dbReference>